<keyword evidence="2" id="KW-0812">Transmembrane</keyword>
<keyword evidence="5" id="KW-1185">Reference proteome</keyword>
<organism evidence="4 5">
    <name type="scientific">Pogonophryne albipinna</name>
    <dbReference type="NCBI Taxonomy" id="1090488"/>
    <lineage>
        <taxon>Eukaryota</taxon>
        <taxon>Metazoa</taxon>
        <taxon>Chordata</taxon>
        <taxon>Craniata</taxon>
        <taxon>Vertebrata</taxon>
        <taxon>Euteleostomi</taxon>
        <taxon>Actinopterygii</taxon>
        <taxon>Neopterygii</taxon>
        <taxon>Teleostei</taxon>
        <taxon>Neoteleostei</taxon>
        <taxon>Acanthomorphata</taxon>
        <taxon>Eupercaria</taxon>
        <taxon>Perciformes</taxon>
        <taxon>Notothenioidei</taxon>
        <taxon>Pogonophryne</taxon>
    </lineage>
</organism>
<proteinExistence type="predicted"/>
<feature type="transmembrane region" description="Helical" evidence="2">
    <location>
        <begin position="116"/>
        <end position="140"/>
    </location>
</feature>
<dbReference type="EMBL" id="JAPTMU010000039">
    <property type="protein sequence ID" value="KAJ4923220.1"/>
    <property type="molecule type" value="Genomic_DNA"/>
</dbReference>
<gene>
    <name evidence="4" type="ORF">JOQ06_027627</name>
</gene>
<dbReference type="GO" id="GO:0042289">
    <property type="term" value="F:MHC class II protein binding"/>
    <property type="evidence" value="ECO:0007669"/>
    <property type="project" value="TreeGrafter"/>
</dbReference>
<dbReference type="SUPFAM" id="SSF48726">
    <property type="entry name" value="Immunoglobulin"/>
    <property type="match status" value="1"/>
</dbReference>
<dbReference type="Pfam" id="PF07686">
    <property type="entry name" value="V-set"/>
    <property type="match status" value="1"/>
</dbReference>
<dbReference type="GO" id="GO:0009897">
    <property type="term" value="C:external side of plasma membrane"/>
    <property type="evidence" value="ECO:0007669"/>
    <property type="project" value="TreeGrafter"/>
</dbReference>
<comment type="caution">
    <text evidence="4">The sequence shown here is derived from an EMBL/GenBank/DDBJ whole genome shotgun (WGS) entry which is preliminary data.</text>
</comment>
<dbReference type="PANTHER" id="PTHR11422">
    <property type="entry name" value="T-CELL SURFACE GLYCOPROTEIN CD4"/>
    <property type="match status" value="1"/>
</dbReference>
<dbReference type="AlphaFoldDB" id="A0AAD6F770"/>
<keyword evidence="2" id="KW-1133">Transmembrane helix</keyword>
<dbReference type="InterPro" id="IPR013783">
    <property type="entry name" value="Ig-like_fold"/>
</dbReference>
<dbReference type="Gene3D" id="2.60.40.10">
    <property type="entry name" value="Immunoglobulins"/>
    <property type="match status" value="1"/>
</dbReference>
<feature type="compositionally biased region" description="Acidic residues" evidence="1">
    <location>
        <begin position="156"/>
        <end position="178"/>
    </location>
</feature>
<dbReference type="GO" id="GO:0035723">
    <property type="term" value="P:interleukin-15-mediated signaling pathway"/>
    <property type="evidence" value="ECO:0007669"/>
    <property type="project" value="TreeGrafter"/>
</dbReference>
<dbReference type="PROSITE" id="PS50835">
    <property type="entry name" value="IG_LIKE"/>
    <property type="match status" value="1"/>
</dbReference>
<reference evidence="4" key="1">
    <citation type="submission" date="2022-11" db="EMBL/GenBank/DDBJ databases">
        <title>Chromosome-level genome of Pogonophryne albipinna.</title>
        <authorList>
            <person name="Jo E."/>
        </authorList>
    </citation>
    <scope>NUCLEOTIDE SEQUENCE</scope>
    <source>
        <strain evidence="4">SGF0006</strain>
        <tissue evidence="4">Muscle</tissue>
    </source>
</reference>
<dbReference type="InterPro" id="IPR007110">
    <property type="entry name" value="Ig-like_dom"/>
</dbReference>
<feature type="domain" description="Ig-like" evidence="3">
    <location>
        <begin position="17"/>
        <end position="108"/>
    </location>
</feature>
<dbReference type="InterPro" id="IPR013106">
    <property type="entry name" value="Ig_V-set"/>
</dbReference>
<dbReference type="Proteomes" id="UP001219934">
    <property type="component" value="Unassembled WGS sequence"/>
</dbReference>
<dbReference type="PANTHER" id="PTHR11422:SF5">
    <property type="entry name" value="DIVERSE IMMUNOGLOBULIN DOMAIN-CONTAINING PROTEIN 1.1 ISOFORM X1-RELATED"/>
    <property type="match status" value="1"/>
</dbReference>
<dbReference type="GO" id="GO:0042110">
    <property type="term" value="P:T cell activation"/>
    <property type="evidence" value="ECO:0007669"/>
    <property type="project" value="TreeGrafter"/>
</dbReference>
<feature type="region of interest" description="Disordered" evidence="1">
    <location>
        <begin position="150"/>
        <end position="184"/>
    </location>
</feature>
<accession>A0AAD6F770</accession>
<name>A0AAD6F770_9TELE</name>
<evidence type="ECO:0000313" key="4">
    <source>
        <dbReference type="EMBL" id="KAJ4923220.1"/>
    </source>
</evidence>
<evidence type="ECO:0000313" key="5">
    <source>
        <dbReference type="Proteomes" id="UP001219934"/>
    </source>
</evidence>
<dbReference type="GO" id="GO:0045121">
    <property type="term" value="C:membrane raft"/>
    <property type="evidence" value="ECO:0007669"/>
    <property type="project" value="TreeGrafter"/>
</dbReference>
<sequence>MMHATNGGYSFFTVRVGDEVALPCYNVKHDQDKCDSTTWLFSDSNSSATVELVHLGRIGKEAKAKSDGLRVTENCSLVIKEVTEEDAGQYACRQFNKAVQQQRPDSLVDLFVVTRWWRLLIVSVGLTALLLSVAKVNIWIRSKGNLTQMEEHMEQNDEGEDEVDYENDEDEVDYENDGEPSASV</sequence>
<evidence type="ECO:0000256" key="2">
    <source>
        <dbReference type="SAM" id="Phobius"/>
    </source>
</evidence>
<keyword evidence="2" id="KW-0472">Membrane</keyword>
<dbReference type="InterPro" id="IPR036179">
    <property type="entry name" value="Ig-like_dom_sf"/>
</dbReference>
<evidence type="ECO:0000259" key="3">
    <source>
        <dbReference type="PROSITE" id="PS50835"/>
    </source>
</evidence>
<evidence type="ECO:0000256" key="1">
    <source>
        <dbReference type="SAM" id="MobiDB-lite"/>
    </source>
</evidence>
<dbReference type="GO" id="GO:1990782">
    <property type="term" value="F:protein tyrosine kinase binding"/>
    <property type="evidence" value="ECO:0007669"/>
    <property type="project" value="TreeGrafter"/>
</dbReference>
<protein>
    <recommendedName>
        <fullName evidence="3">Ig-like domain-containing protein</fullName>
    </recommendedName>
</protein>
<dbReference type="GO" id="GO:0070374">
    <property type="term" value="P:positive regulation of ERK1 and ERK2 cascade"/>
    <property type="evidence" value="ECO:0007669"/>
    <property type="project" value="TreeGrafter"/>
</dbReference>